<protein>
    <submittedName>
        <fullName evidence="2">NitT/TauT family transport system substrate-binding protein</fullName>
    </submittedName>
</protein>
<dbReference type="Proteomes" id="UP000192674">
    <property type="component" value="Unassembled WGS sequence"/>
</dbReference>
<dbReference type="SUPFAM" id="SSF53850">
    <property type="entry name" value="Periplasmic binding protein-like II"/>
    <property type="match status" value="1"/>
</dbReference>
<dbReference type="EMBL" id="FWXV01000007">
    <property type="protein sequence ID" value="SMD22051.1"/>
    <property type="molecule type" value="Genomic_DNA"/>
</dbReference>
<accession>A0A1Y5Y2Q6</accession>
<dbReference type="PANTHER" id="PTHR30024">
    <property type="entry name" value="ALIPHATIC SULFONATES-BINDING PROTEIN-RELATED"/>
    <property type="match status" value="1"/>
</dbReference>
<evidence type="ECO:0000256" key="1">
    <source>
        <dbReference type="SAM" id="SignalP"/>
    </source>
</evidence>
<evidence type="ECO:0000313" key="2">
    <source>
        <dbReference type="EMBL" id="SMD22051.1"/>
    </source>
</evidence>
<feature type="chain" id="PRO_5013006429" evidence="1">
    <location>
        <begin position="23"/>
        <end position="335"/>
    </location>
</feature>
<dbReference type="RefSeq" id="WP_160096913.1">
    <property type="nucleotide sequence ID" value="NZ_FWXV01000007.1"/>
</dbReference>
<gene>
    <name evidence="2" type="ORF">SAMN05661093_07283</name>
</gene>
<reference evidence="2 3" key="1">
    <citation type="submission" date="2017-04" db="EMBL/GenBank/DDBJ databases">
        <authorList>
            <person name="Afonso C.L."/>
            <person name="Miller P.J."/>
            <person name="Scott M.A."/>
            <person name="Spackman E."/>
            <person name="Goraichik I."/>
            <person name="Dimitrov K.M."/>
            <person name="Suarez D.L."/>
            <person name="Swayne D.E."/>
        </authorList>
    </citation>
    <scope>NUCLEOTIDE SEQUENCE [LARGE SCALE GENOMIC DNA]</scope>
    <source>
        <strain evidence="2 3">DSM 43828</strain>
    </source>
</reference>
<dbReference type="PROSITE" id="PS51257">
    <property type="entry name" value="PROKAR_LIPOPROTEIN"/>
    <property type="match status" value="1"/>
</dbReference>
<name>A0A1Y5Y2Q6_KIBAR</name>
<dbReference type="OrthoDB" id="8892982at2"/>
<keyword evidence="3" id="KW-1185">Reference proteome</keyword>
<dbReference type="Gene3D" id="3.40.190.10">
    <property type="entry name" value="Periplasmic binding protein-like II"/>
    <property type="match status" value="2"/>
</dbReference>
<evidence type="ECO:0000313" key="3">
    <source>
        <dbReference type="Proteomes" id="UP000192674"/>
    </source>
</evidence>
<proteinExistence type="predicted"/>
<feature type="signal peptide" evidence="1">
    <location>
        <begin position="1"/>
        <end position="22"/>
    </location>
</feature>
<dbReference type="Pfam" id="PF13379">
    <property type="entry name" value="NMT1_2"/>
    <property type="match status" value="1"/>
</dbReference>
<sequence length="335" mass="35395">MPRRVLSAAFAVTALLVSGCSAITGESSDPAPSGPLEKSRINVAILPTVEIAPLQLAIRSGFFREEGLEVNVAIAGSGQQTVEGMVNGQYDIVYSTYPPLILAHSKGIADVKIVAGNSYAAPRTAMLMKSKSSQLNAAADVAGKKVAVTAKGTLAELMVRSAIATQNVDHKSVTFVEMPFPDMPTALDEGRVDAAMMVEPFVTAAERSVGASPLLDLASGPLSDLPFTGFGATSTFVNAHPKTVEAFQRGLGRATDASSDRTKIEPLLPEFAKIDKDVAALTRLPVFRANLDPIPIQRIVKLMTDFGLLKESVDVTPLLLKPPPARTQTTATTQR</sequence>
<keyword evidence="1" id="KW-0732">Signal</keyword>
<organism evidence="2 3">
    <name type="scientific">Kibdelosporangium aridum</name>
    <dbReference type="NCBI Taxonomy" id="2030"/>
    <lineage>
        <taxon>Bacteria</taxon>
        <taxon>Bacillati</taxon>
        <taxon>Actinomycetota</taxon>
        <taxon>Actinomycetes</taxon>
        <taxon>Pseudonocardiales</taxon>
        <taxon>Pseudonocardiaceae</taxon>
        <taxon>Kibdelosporangium</taxon>
    </lineage>
</organism>
<dbReference type="AlphaFoldDB" id="A0A1Y5Y2Q6"/>
<dbReference type="CDD" id="cd01008">
    <property type="entry name" value="PBP2_NrtA_SsuA_CpmA_like"/>
    <property type="match status" value="1"/>
</dbReference>